<protein>
    <recommendedName>
        <fullName evidence="8">Fanconi-associated nuclease</fullName>
        <ecNumber evidence="8">3.1.4.1</ecNumber>
    </recommendedName>
</protein>
<dbReference type="PANTHER" id="PTHR15749:SF4">
    <property type="entry name" value="FANCONI-ASSOCIATED NUCLEASE 1"/>
    <property type="match status" value="1"/>
</dbReference>
<keyword evidence="5 8" id="KW-0378">Hydrolase</keyword>
<dbReference type="Pfam" id="PF21315">
    <property type="entry name" value="FAN1_HTH"/>
    <property type="match status" value="1"/>
</dbReference>
<dbReference type="GO" id="GO:0070336">
    <property type="term" value="F:flap-structured DNA binding"/>
    <property type="evidence" value="ECO:0007669"/>
    <property type="project" value="TreeGrafter"/>
</dbReference>
<evidence type="ECO:0000256" key="7">
    <source>
        <dbReference type="ARBA" id="ARBA00023211"/>
    </source>
</evidence>
<feature type="region of interest" description="Disordered" evidence="9">
    <location>
        <begin position="388"/>
        <end position="421"/>
    </location>
</feature>
<dbReference type="OrthoDB" id="76364at2759"/>
<dbReference type="Proteomes" id="UP000027135">
    <property type="component" value="Unassembled WGS sequence"/>
</dbReference>
<evidence type="ECO:0000259" key="10">
    <source>
        <dbReference type="SMART" id="SM00990"/>
    </source>
</evidence>
<comment type="similarity">
    <text evidence="2 8">Belongs to the FAN1 family.</text>
</comment>
<dbReference type="InterPro" id="IPR049125">
    <property type="entry name" value="FAN1-like_WH"/>
</dbReference>
<dbReference type="STRING" id="136037.A0A067RK85"/>
<dbReference type="Pfam" id="PF21170">
    <property type="entry name" value="FAN1_TPR"/>
    <property type="match status" value="1"/>
</dbReference>
<evidence type="ECO:0000313" key="12">
    <source>
        <dbReference type="Proteomes" id="UP000027135"/>
    </source>
</evidence>
<dbReference type="EC" id="3.1.4.1" evidence="8"/>
<dbReference type="GO" id="GO:0008409">
    <property type="term" value="F:5'-3' exonuclease activity"/>
    <property type="evidence" value="ECO:0007669"/>
    <property type="project" value="TreeGrafter"/>
</dbReference>
<organism evidence="11 12">
    <name type="scientific">Zootermopsis nevadensis</name>
    <name type="common">Dampwood termite</name>
    <dbReference type="NCBI Taxonomy" id="136037"/>
    <lineage>
        <taxon>Eukaryota</taxon>
        <taxon>Metazoa</taxon>
        <taxon>Ecdysozoa</taxon>
        <taxon>Arthropoda</taxon>
        <taxon>Hexapoda</taxon>
        <taxon>Insecta</taxon>
        <taxon>Pterygota</taxon>
        <taxon>Neoptera</taxon>
        <taxon>Polyneoptera</taxon>
        <taxon>Dictyoptera</taxon>
        <taxon>Blattodea</taxon>
        <taxon>Blattoidea</taxon>
        <taxon>Termitoidae</taxon>
        <taxon>Termopsidae</taxon>
        <taxon>Zootermopsis</taxon>
    </lineage>
</organism>
<keyword evidence="7 8" id="KW-0464">Manganese</keyword>
<keyword evidence="8" id="KW-0227">DNA damage</keyword>
<dbReference type="Pfam" id="PF08774">
    <property type="entry name" value="VRR_NUC"/>
    <property type="match status" value="1"/>
</dbReference>
<dbReference type="GO" id="GO:0005634">
    <property type="term" value="C:nucleus"/>
    <property type="evidence" value="ECO:0007669"/>
    <property type="project" value="UniProtKB-SubCell"/>
</dbReference>
<dbReference type="PANTHER" id="PTHR15749">
    <property type="entry name" value="FANCONI-ASSOCIATED NUCLEASE 1"/>
    <property type="match status" value="1"/>
</dbReference>
<dbReference type="InterPro" id="IPR049132">
    <property type="entry name" value="FAN1-like_euk"/>
</dbReference>
<comment type="catalytic activity">
    <reaction evidence="1 8">
        <text>Hydrolytically removes 5'-nucleotides successively from the 3'-hydroxy termini of 3'-hydroxy-terminated oligonucleotides.</text>
        <dbReference type="EC" id="3.1.4.1"/>
    </reaction>
</comment>
<dbReference type="InterPro" id="IPR011856">
    <property type="entry name" value="tRNA_endonuc-like_dom_sf"/>
</dbReference>
<dbReference type="GO" id="GO:0017108">
    <property type="term" value="F:5'-flap endonuclease activity"/>
    <property type="evidence" value="ECO:0007669"/>
    <property type="project" value="TreeGrafter"/>
</dbReference>
<keyword evidence="8" id="KW-0234">DNA repair</keyword>
<sequence length="1234" mass="139297">MTSFQTPSSSYAGSQENEKDIIIIDEIKNQNLSVDGIQRGNISVFQDGESTVDNTIKVISQISTPPRISLSDAQRIKNEVRMLQLKRDKKRCAKSNEYSCTRDSVTRVLNLSMPTTTSGMVSGLSTVSPKVPIERKSIKIVPLSRKQSDVGDQPALSSDHKILLPRSKTSQNKIPNKARMPPRIDSNVIRQCGLPLEHTLVSPSKMSIGKTNVRKDNELIKASENNGSHMKKGNDSPLHLREESVECCFSKRSGVPLTSVSDKQVSVLSENMHSSVDGGKATDHKAPPSSGTELELDVNKLHYYVSLLFSDTERKQNDACSLSSDKGKKTKLVSKNKNVLVHNPDVVSEIRQSSSAGNSVACKESLSTTHAHEQEQSVHISVCSRVESKGKGTCGSPDFKEKETSDHTARSNNVSDVHKSRVSGSLCGGSVTSSGSTATVHAQSPTFLSNSLGNKCMKRAKTIGELQITHPQSQSVKLSHELSQHPSKFCVVKRNSFEILMSAQKSLPKKSPTKRLCNSSPIKYMKKNRSLCNLRYRAVSPNKPKACKSLKFDNCSTEAKSRCVAATDPENQGSVSEFYSNEYVGYFESIVAEVLKDRDLLTLLSEEEVMTVTNFWKLENQVKELYVRMLSRKYTWHRVSDIKYDHINVPAAFIELEVSGFVTSDYSSEQLEVLLNLLKVPELRSLCRTFRISSATRPKPEMIQALLQYGRTQHTISGIQGSDSASLIKSRLREALGHCIKLCTRDREGFFRIMLLFSLPHQYDEEDRQCSKQLLLMNCVKTRTVEFPTYIIHKTIPIFTARNDLIRFQEAGELLTGLMKAVADKSWDEALDYGQQAREHFKTVIEDSAQNDYAKTLPLFMRRYTAGSTYAYAMTKAIGAFKKHKDHMPNGVIILQELLSQHIYLPQYRGKWYEQLALLLQVHLKNCEQAAKVVIKAMKDNHLSEVDQHMLSCRGTVLMLSKGLGKDLKQKLNENIKKPLEIPPNVTIKAKSMQGNGPGRKRVYVQEDVYKQETTYSSIEEYAIFYYKSKGYTEGIHDEGSVINSLFGLIFWDVIYEHPVPDVFRTSYQQVPLDLYSEEFYRNRKEAVDEKLESLCHCDMKFVSEYVERMLKEHEGKESIVNWQRFQNLEQIVKLINCIGMQVLSKILERLVKSYRVRSGFPDLLVWNPITSKYKFVEVKGPGDRLSVAQNMWLNYLTKCNANAEVCYIETTGATAVKRKMKNVPTDEDAWFTC</sequence>
<keyword evidence="3 8" id="KW-0540">Nuclease</keyword>
<dbReference type="InterPro" id="IPR014883">
    <property type="entry name" value="VRR_NUC"/>
</dbReference>
<dbReference type="InterPro" id="IPR049126">
    <property type="entry name" value="FAN1-like_TPR"/>
</dbReference>
<dbReference type="InterPro" id="IPR033315">
    <property type="entry name" value="Fan1-like"/>
</dbReference>
<evidence type="ECO:0000256" key="3">
    <source>
        <dbReference type="ARBA" id="ARBA00022722"/>
    </source>
</evidence>
<evidence type="ECO:0000256" key="6">
    <source>
        <dbReference type="ARBA" id="ARBA00022842"/>
    </source>
</evidence>
<name>A0A067RK85_ZOONE</name>
<evidence type="ECO:0000256" key="4">
    <source>
        <dbReference type="ARBA" id="ARBA00022723"/>
    </source>
</evidence>
<accession>A0A067RK85</accession>
<evidence type="ECO:0000256" key="2">
    <source>
        <dbReference type="ARBA" id="ARBA00005533"/>
    </source>
</evidence>
<proteinExistence type="inferred from homology"/>
<evidence type="ECO:0000256" key="1">
    <source>
        <dbReference type="ARBA" id="ARBA00000983"/>
    </source>
</evidence>
<dbReference type="GO" id="GO:0046872">
    <property type="term" value="F:metal ion binding"/>
    <property type="evidence" value="ECO:0007669"/>
    <property type="project" value="UniProtKB-KW"/>
</dbReference>
<evidence type="ECO:0000256" key="5">
    <source>
        <dbReference type="ARBA" id="ARBA00022801"/>
    </source>
</evidence>
<evidence type="ECO:0000256" key="8">
    <source>
        <dbReference type="RuleBase" id="RU365033"/>
    </source>
</evidence>
<dbReference type="GO" id="GO:0004528">
    <property type="term" value="F:phosphodiesterase I activity"/>
    <property type="evidence" value="ECO:0007669"/>
    <property type="project" value="UniProtKB-EC"/>
</dbReference>
<feature type="domain" description="VRR-NUC" evidence="10">
    <location>
        <begin position="1111"/>
        <end position="1211"/>
    </location>
</feature>
<reference evidence="11 12" key="1">
    <citation type="journal article" date="2014" name="Nat. Commun.">
        <title>Molecular traces of alternative social organization in a termite genome.</title>
        <authorList>
            <person name="Terrapon N."/>
            <person name="Li C."/>
            <person name="Robertson H.M."/>
            <person name="Ji L."/>
            <person name="Meng X."/>
            <person name="Booth W."/>
            <person name="Chen Z."/>
            <person name="Childers C.P."/>
            <person name="Glastad K.M."/>
            <person name="Gokhale K."/>
            <person name="Gowin J."/>
            <person name="Gronenberg W."/>
            <person name="Hermansen R.A."/>
            <person name="Hu H."/>
            <person name="Hunt B.G."/>
            <person name="Huylmans A.K."/>
            <person name="Khalil S.M."/>
            <person name="Mitchell R.D."/>
            <person name="Munoz-Torres M.C."/>
            <person name="Mustard J.A."/>
            <person name="Pan H."/>
            <person name="Reese J.T."/>
            <person name="Scharf M.E."/>
            <person name="Sun F."/>
            <person name="Vogel H."/>
            <person name="Xiao J."/>
            <person name="Yang W."/>
            <person name="Yang Z."/>
            <person name="Yang Z."/>
            <person name="Zhou J."/>
            <person name="Zhu J."/>
            <person name="Brent C.S."/>
            <person name="Elsik C.G."/>
            <person name="Goodisman M.A."/>
            <person name="Liberles D.A."/>
            <person name="Roe R.M."/>
            <person name="Vargo E.L."/>
            <person name="Vilcinskas A."/>
            <person name="Wang J."/>
            <person name="Bornberg-Bauer E."/>
            <person name="Korb J."/>
            <person name="Zhang G."/>
            <person name="Liebig J."/>
        </authorList>
    </citation>
    <scope>NUCLEOTIDE SEQUENCE [LARGE SCALE GENOMIC DNA]</scope>
    <source>
        <tissue evidence="11">Whole organism</tissue>
    </source>
</reference>
<keyword evidence="6 8" id="KW-0460">Magnesium</keyword>
<dbReference type="Gene3D" id="3.40.1350.10">
    <property type="match status" value="1"/>
</dbReference>
<keyword evidence="4 8" id="KW-0479">Metal-binding</keyword>
<dbReference type="CDD" id="cd22326">
    <property type="entry name" value="FAN1-like"/>
    <property type="match status" value="1"/>
</dbReference>
<keyword evidence="8" id="KW-0539">Nucleus</keyword>
<evidence type="ECO:0000313" key="11">
    <source>
        <dbReference type="EMBL" id="KDR23438.1"/>
    </source>
</evidence>
<dbReference type="GO" id="GO:0036297">
    <property type="term" value="P:interstrand cross-link repair"/>
    <property type="evidence" value="ECO:0007669"/>
    <property type="project" value="InterPro"/>
</dbReference>
<dbReference type="eggNOG" id="KOG2143">
    <property type="taxonomic scope" value="Eukaryota"/>
</dbReference>
<dbReference type="EMBL" id="KK852461">
    <property type="protein sequence ID" value="KDR23438.1"/>
    <property type="molecule type" value="Genomic_DNA"/>
</dbReference>
<dbReference type="SMART" id="SM00990">
    <property type="entry name" value="VRR_NUC"/>
    <property type="match status" value="1"/>
</dbReference>
<dbReference type="InParanoid" id="A0A067RK85"/>
<feature type="region of interest" description="Disordered" evidence="9">
    <location>
        <begin position="271"/>
        <end position="292"/>
    </location>
</feature>
<dbReference type="AlphaFoldDB" id="A0A067RK85"/>
<gene>
    <name evidence="11" type="ORF">L798_05800</name>
</gene>
<feature type="compositionally biased region" description="Basic and acidic residues" evidence="9">
    <location>
        <begin position="398"/>
        <end position="409"/>
    </location>
</feature>
<comment type="subcellular location">
    <subcellularLocation>
        <location evidence="8">Nucleus</location>
    </subcellularLocation>
</comment>
<keyword evidence="12" id="KW-1185">Reference proteome</keyword>
<evidence type="ECO:0000256" key="9">
    <source>
        <dbReference type="SAM" id="MobiDB-lite"/>
    </source>
</evidence>
<comment type="function">
    <text evidence="8">Nuclease required for the repair of DNA interstrand cross-links (ICL). Acts as a 5'-3' exonuclease that anchors at a cut end of DNA and cleaves DNA successively at every third nucleotide, allowing to excise an ICL from one strand through flanking incisions.</text>
</comment>
<comment type="cofactor">
    <cofactor evidence="8">
        <name>Mg(2+)</name>
        <dbReference type="ChEBI" id="CHEBI:18420"/>
    </cofactor>
    <cofactor evidence="8">
        <name>Mn(2+)</name>
        <dbReference type="ChEBI" id="CHEBI:29035"/>
    </cofactor>
</comment>